<evidence type="ECO:0000313" key="1">
    <source>
        <dbReference type="EMBL" id="KAF2469754.1"/>
    </source>
</evidence>
<keyword evidence="2" id="KW-1185">Reference proteome</keyword>
<evidence type="ECO:0000313" key="2">
    <source>
        <dbReference type="Proteomes" id="UP000799755"/>
    </source>
</evidence>
<reference evidence="1" key="1">
    <citation type="journal article" date="2020" name="Stud. Mycol.">
        <title>101 Dothideomycetes genomes: a test case for predicting lifestyles and emergence of pathogens.</title>
        <authorList>
            <person name="Haridas S."/>
            <person name="Albert R."/>
            <person name="Binder M."/>
            <person name="Bloem J."/>
            <person name="Labutti K."/>
            <person name="Salamov A."/>
            <person name="Andreopoulos B."/>
            <person name="Baker S."/>
            <person name="Barry K."/>
            <person name="Bills G."/>
            <person name="Bluhm B."/>
            <person name="Cannon C."/>
            <person name="Castanera R."/>
            <person name="Culley D."/>
            <person name="Daum C."/>
            <person name="Ezra D."/>
            <person name="Gonzalez J."/>
            <person name="Henrissat B."/>
            <person name="Kuo A."/>
            <person name="Liang C."/>
            <person name="Lipzen A."/>
            <person name="Lutzoni F."/>
            <person name="Magnuson J."/>
            <person name="Mondo S."/>
            <person name="Nolan M."/>
            <person name="Ohm R."/>
            <person name="Pangilinan J."/>
            <person name="Park H.-J."/>
            <person name="Ramirez L."/>
            <person name="Alfaro M."/>
            <person name="Sun H."/>
            <person name="Tritt A."/>
            <person name="Yoshinaga Y."/>
            <person name="Zwiers L.-H."/>
            <person name="Turgeon B."/>
            <person name="Goodwin S."/>
            <person name="Spatafora J."/>
            <person name="Crous P."/>
            <person name="Grigoriev I."/>
        </authorList>
    </citation>
    <scope>NUCLEOTIDE SEQUENCE</scope>
    <source>
        <strain evidence="1">ATCC 200398</strain>
    </source>
</reference>
<comment type="caution">
    <text evidence="1">The sequence shown here is derived from an EMBL/GenBank/DDBJ whole genome shotgun (WGS) entry which is preliminary data.</text>
</comment>
<dbReference type="Proteomes" id="UP000799755">
    <property type="component" value="Unassembled WGS sequence"/>
</dbReference>
<accession>A0ACB6QRY6</accession>
<feature type="non-terminal residue" evidence="1">
    <location>
        <position position="234"/>
    </location>
</feature>
<gene>
    <name evidence="1" type="ORF">BDR25DRAFT_168958</name>
</gene>
<name>A0ACB6QRY6_9PLEO</name>
<proteinExistence type="predicted"/>
<organism evidence="1 2">
    <name type="scientific">Lindgomyces ingoldianus</name>
    <dbReference type="NCBI Taxonomy" id="673940"/>
    <lineage>
        <taxon>Eukaryota</taxon>
        <taxon>Fungi</taxon>
        <taxon>Dikarya</taxon>
        <taxon>Ascomycota</taxon>
        <taxon>Pezizomycotina</taxon>
        <taxon>Dothideomycetes</taxon>
        <taxon>Pleosporomycetidae</taxon>
        <taxon>Pleosporales</taxon>
        <taxon>Lindgomycetaceae</taxon>
        <taxon>Lindgomyces</taxon>
    </lineage>
</organism>
<sequence length="234" mass="25839">LLPTPLAPNTVTLGQLLSDPLDPSSESFISTSIRQALQEPSIQSRYKDLVSYDDEGRLVSSLHGRPLSPSQENLLVIQADEMKYCSLKHPSASFNALRQDPAAQTWFRQMQNRPLYYVVGVQQLKNPTFKRAVIKEGSVAEASTDSKIRIPMHVRRDSAMDLDEPSNDGVFGLEVRKVKCRVGSPAEPHTLDDIDLSWTYHMLDADDDLQLSIGLGHALSAAELRGLAGIVSDD</sequence>
<protein>
    <submittedName>
        <fullName evidence="1">Uncharacterized protein</fullName>
    </submittedName>
</protein>
<dbReference type="EMBL" id="MU003510">
    <property type="protein sequence ID" value="KAF2469754.1"/>
    <property type="molecule type" value="Genomic_DNA"/>
</dbReference>
<feature type="non-terminal residue" evidence="1">
    <location>
        <position position="1"/>
    </location>
</feature>